<dbReference type="GO" id="GO:0000976">
    <property type="term" value="F:transcription cis-regulatory region binding"/>
    <property type="evidence" value="ECO:0007669"/>
    <property type="project" value="TreeGrafter"/>
</dbReference>
<comment type="caution">
    <text evidence="4">The sequence shown here is derived from an EMBL/GenBank/DDBJ whole genome shotgun (WGS) entry which is preliminary data.</text>
</comment>
<evidence type="ECO:0000313" key="5">
    <source>
        <dbReference type="Proteomes" id="UP000051739"/>
    </source>
</evidence>
<dbReference type="PROSITE" id="PS50977">
    <property type="entry name" value="HTH_TETR_2"/>
    <property type="match status" value="1"/>
</dbReference>
<dbReference type="SUPFAM" id="SSF46689">
    <property type="entry name" value="Homeodomain-like"/>
    <property type="match status" value="1"/>
</dbReference>
<sequence>MINNDKFKFNSSTDKSFLKGEISMVEATRQKILNAYRHLAVHHGIKGATTAKIAELAGVSEVTLFRYFKDKKALMLTTVQEGRDDFLKFKQASLYSEDLMTDLLNIAKYYIEFSTSHQDILVLYDDTKDPNCDLAIATLDLINQFKAFIIETCEHYQDKAYFKDHEQIEWVANNLIWISLGMTDNGRFDLKYQDPDFYYQ</sequence>
<gene>
    <name evidence="4" type="ORF">FC60_GL000468</name>
</gene>
<dbReference type="EMBL" id="AZFN01000014">
    <property type="protein sequence ID" value="KRM01982.1"/>
    <property type="molecule type" value="Genomic_DNA"/>
</dbReference>
<feature type="domain" description="HTH tetR-type" evidence="3">
    <location>
        <begin position="26"/>
        <end position="86"/>
    </location>
</feature>
<dbReference type="Gene3D" id="1.10.357.10">
    <property type="entry name" value="Tetracycline Repressor, domain 2"/>
    <property type="match status" value="1"/>
</dbReference>
<evidence type="ECO:0000313" key="4">
    <source>
        <dbReference type="EMBL" id="KRM01982.1"/>
    </source>
</evidence>
<evidence type="ECO:0000256" key="2">
    <source>
        <dbReference type="PROSITE-ProRule" id="PRU00335"/>
    </source>
</evidence>
<dbReference type="AlphaFoldDB" id="A0A0R1V904"/>
<protein>
    <recommendedName>
        <fullName evidence="3">HTH tetR-type domain-containing protein</fullName>
    </recommendedName>
</protein>
<organism evidence="4 5">
    <name type="scientific">Limosilactobacillus gastricus DSM 16045</name>
    <dbReference type="NCBI Taxonomy" id="1423749"/>
    <lineage>
        <taxon>Bacteria</taxon>
        <taxon>Bacillati</taxon>
        <taxon>Bacillota</taxon>
        <taxon>Bacilli</taxon>
        <taxon>Lactobacillales</taxon>
        <taxon>Lactobacillaceae</taxon>
        <taxon>Limosilactobacillus</taxon>
    </lineage>
</organism>
<reference evidence="4 5" key="1">
    <citation type="journal article" date="2015" name="Genome Announc.">
        <title>Expanding the biotechnology potential of lactobacilli through comparative genomics of 213 strains and associated genera.</title>
        <authorList>
            <person name="Sun Z."/>
            <person name="Harris H.M."/>
            <person name="McCann A."/>
            <person name="Guo C."/>
            <person name="Argimon S."/>
            <person name="Zhang W."/>
            <person name="Yang X."/>
            <person name="Jeffery I.B."/>
            <person name="Cooney J.C."/>
            <person name="Kagawa T.F."/>
            <person name="Liu W."/>
            <person name="Song Y."/>
            <person name="Salvetti E."/>
            <person name="Wrobel A."/>
            <person name="Rasinkangas P."/>
            <person name="Parkhill J."/>
            <person name="Rea M.C."/>
            <person name="O'Sullivan O."/>
            <person name="Ritari J."/>
            <person name="Douillard F.P."/>
            <person name="Paul Ross R."/>
            <person name="Yang R."/>
            <person name="Briner A.E."/>
            <person name="Felis G.E."/>
            <person name="de Vos W.M."/>
            <person name="Barrangou R."/>
            <person name="Klaenhammer T.R."/>
            <person name="Caufield P.W."/>
            <person name="Cui Y."/>
            <person name="Zhang H."/>
            <person name="O'Toole P.W."/>
        </authorList>
    </citation>
    <scope>NUCLEOTIDE SEQUENCE [LARGE SCALE GENOMIC DNA]</scope>
    <source>
        <strain evidence="4 5">DSM 16045</strain>
    </source>
</reference>
<dbReference type="InterPro" id="IPR050109">
    <property type="entry name" value="HTH-type_TetR-like_transc_reg"/>
</dbReference>
<proteinExistence type="predicted"/>
<name>A0A0R1V904_9LACO</name>
<keyword evidence="5" id="KW-1185">Reference proteome</keyword>
<dbReference type="InterPro" id="IPR009057">
    <property type="entry name" value="Homeodomain-like_sf"/>
</dbReference>
<accession>A0A0R1V904</accession>
<dbReference type="GO" id="GO:0003700">
    <property type="term" value="F:DNA-binding transcription factor activity"/>
    <property type="evidence" value="ECO:0007669"/>
    <property type="project" value="TreeGrafter"/>
</dbReference>
<evidence type="ECO:0000256" key="1">
    <source>
        <dbReference type="ARBA" id="ARBA00023125"/>
    </source>
</evidence>
<feature type="DNA-binding region" description="H-T-H motif" evidence="2">
    <location>
        <begin position="49"/>
        <end position="68"/>
    </location>
</feature>
<dbReference type="PRINTS" id="PR00455">
    <property type="entry name" value="HTHTETR"/>
</dbReference>
<dbReference type="PATRIC" id="fig|1423749.3.peg.470"/>
<dbReference type="InterPro" id="IPR001647">
    <property type="entry name" value="HTH_TetR"/>
</dbReference>
<keyword evidence="1 2" id="KW-0238">DNA-binding</keyword>
<dbReference type="PANTHER" id="PTHR30055">
    <property type="entry name" value="HTH-TYPE TRANSCRIPTIONAL REGULATOR RUTR"/>
    <property type="match status" value="1"/>
</dbReference>
<dbReference type="Pfam" id="PF00440">
    <property type="entry name" value="TetR_N"/>
    <property type="match status" value="1"/>
</dbReference>
<dbReference type="Proteomes" id="UP000051739">
    <property type="component" value="Unassembled WGS sequence"/>
</dbReference>
<dbReference type="PANTHER" id="PTHR30055:SF226">
    <property type="entry name" value="HTH-TYPE TRANSCRIPTIONAL REGULATOR PKSA"/>
    <property type="match status" value="1"/>
</dbReference>
<evidence type="ECO:0000259" key="3">
    <source>
        <dbReference type="PROSITE" id="PS50977"/>
    </source>
</evidence>